<dbReference type="SUPFAM" id="SSF57850">
    <property type="entry name" value="RING/U-box"/>
    <property type="match status" value="1"/>
</dbReference>
<evidence type="ECO:0000259" key="6">
    <source>
        <dbReference type="PROSITE" id="PS50089"/>
    </source>
</evidence>
<proteinExistence type="predicted"/>
<keyword evidence="2 4" id="KW-0863">Zinc-finger</keyword>
<organism evidence="7 8">
    <name type="scientific">Endocarpon pusillum (strain Z07020 / HMAS-L-300199)</name>
    <name type="common">Lichen-forming fungus</name>
    <dbReference type="NCBI Taxonomy" id="1263415"/>
    <lineage>
        <taxon>Eukaryota</taxon>
        <taxon>Fungi</taxon>
        <taxon>Dikarya</taxon>
        <taxon>Ascomycota</taxon>
        <taxon>Pezizomycotina</taxon>
        <taxon>Eurotiomycetes</taxon>
        <taxon>Chaetothyriomycetidae</taxon>
        <taxon>Verrucariales</taxon>
        <taxon>Verrucariaceae</taxon>
        <taxon>Endocarpon</taxon>
    </lineage>
</organism>
<keyword evidence="8" id="KW-1185">Reference proteome</keyword>
<dbReference type="PANTHER" id="PTHR45969">
    <property type="entry name" value="RING ZINC FINGER PROTEIN-RELATED"/>
    <property type="match status" value="1"/>
</dbReference>
<dbReference type="HOGENOM" id="CLU_1354608_0_0_1"/>
<dbReference type="AlphaFoldDB" id="U1FUU3"/>
<dbReference type="PROSITE" id="PS50089">
    <property type="entry name" value="ZF_RING_2"/>
    <property type="match status" value="1"/>
</dbReference>
<dbReference type="InterPro" id="IPR013083">
    <property type="entry name" value="Znf_RING/FYVE/PHD"/>
</dbReference>
<evidence type="ECO:0000256" key="2">
    <source>
        <dbReference type="ARBA" id="ARBA00022771"/>
    </source>
</evidence>
<feature type="region of interest" description="Disordered" evidence="5">
    <location>
        <begin position="114"/>
        <end position="148"/>
    </location>
</feature>
<dbReference type="Proteomes" id="UP000019373">
    <property type="component" value="Unassembled WGS sequence"/>
</dbReference>
<dbReference type="SMART" id="SM00184">
    <property type="entry name" value="RING"/>
    <property type="match status" value="1"/>
</dbReference>
<evidence type="ECO:0000313" key="7">
    <source>
        <dbReference type="EMBL" id="ERF68582.1"/>
    </source>
</evidence>
<reference evidence="8" key="1">
    <citation type="journal article" date="2014" name="BMC Genomics">
        <title>Genome characteristics reveal the impact of lichenization on lichen-forming fungus Endocarpon pusillum Hedwig (Verrucariales, Ascomycota).</title>
        <authorList>
            <person name="Wang Y.-Y."/>
            <person name="Liu B."/>
            <person name="Zhang X.-Y."/>
            <person name="Zhou Q.-M."/>
            <person name="Zhang T."/>
            <person name="Li H."/>
            <person name="Yu Y.-F."/>
            <person name="Zhang X.-L."/>
            <person name="Hao X.-Y."/>
            <person name="Wang M."/>
            <person name="Wang L."/>
            <person name="Wei J.-C."/>
        </authorList>
    </citation>
    <scope>NUCLEOTIDE SEQUENCE [LARGE SCALE GENOMIC DNA]</scope>
    <source>
        <strain evidence="8">Z07020 / HMAS-L-300199</strain>
    </source>
</reference>
<feature type="compositionally biased region" description="Basic and acidic residues" evidence="5">
    <location>
        <begin position="114"/>
        <end position="126"/>
    </location>
</feature>
<dbReference type="OrthoDB" id="3800401at2759"/>
<accession>U1FUU3</accession>
<sequence length="202" mass="22268">MNSSEFASIRFGVVPSLEIEPCSICLDGYPPQGIGATHAVCQHTFHIRCLEAWARTQFNKRQPTTCPMCRGELDTPHSHARFNSQLTDYELEQGLARIEYQRRLWSRPRPHTLREDAVSSARHESSDGAAASSSSDGSGDPRGYGAIDSMEFSDSRVRDALHGRSPDGDDQLSTTSSDLAMGISFWACGVGALWGWFTADIR</sequence>
<dbReference type="InterPro" id="IPR001841">
    <property type="entry name" value="Znf_RING"/>
</dbReference>
<feature type="compositionally biased region" description="Low complexity" evidence="5">
    <location>
        <begin position="127"/>
        <end position="138"/>
    </location>
</feature>
<evidence type="ECO:0000313" key="8">
    <source>
        <dbReference type="Proteomes" id="UP000019373"/>
    </source>
</evidence>
<protein>
    <recommendedName>
        <fullName evidence="6">RING-type domain-containing protein</fullName>
    </recommendedName>
</protein>
<name>U1FUU3_ENDPU</name>
<keyword evidence="1" id="KW-0479">Metal-binding</keyword>
<feature type="domain" description="RING-type" evidence="6">
    <location>
        <begin position="22"/>
        <end position="70"/>
    </location>
</feature>
<gene>
    <name evidence="7" type="ORF">EPUS_04680</name>
</gene>
<evidence type="ECO:0000256" key="4">
    <source>
        <dbReference type="PROSITE-ProRule" id="PRU00175"/>
    </source>
</evidence>
<dbReference type="Gene3D" id="3.30.40.10">
    <property type="entry name" value="Zinc/RING finger domain, C3HC4 (zinc finger)"/>
    <property type="match status" value="1"/>
</dbReference>
<keyword evidence="3" id="KW-0862">Zinc</keyword>
<dbReference type="GO" id="GO:0008270">
    <property type="term" value="F:zinc ion binding"/>
    <property type="evidence" value="ECO:0007669"/>
    <property type="project" value="UniProtKB-KW"/>
</dbReference>
<evidence type="ECO:0000256" key="5">
    <source>
        <dbReference type="SAM" id="MobiDB-lite"/>
    </source>
</evidence>
<dbReference type="RefSeq" id="XP_007805808.1">
    <property type="nucleotide sequence ID" value="XM_007807617.1"/>
</dbReference>
<dbReference type="GeneID" id="19239635"/>
<evidence type="ECO:0000256" key="1">
    <source>
        <dbReference type="ARBA" id="ARBA00022723"/>
    </source>
</evidence>
<dbReference type="Pfam" id="PF13639">
    <property type="entry name" value="zf-RING_2"/>
    <property type="match status" value="1"/>
</dbReference>
<evidence type="ECO:0000256" key="3">
    <source>
        <dbReference type="ARBA" id="ARBA00022833"/>
    </source>
</evidence>
<dbReference type="EMBL" id="KE721515">
    <property type="protein sequence ID" value="ERF68582.1"/>
    <property type="molecule type" value="Genomic_DNA"/>
</dbReference>